<evidence type="ECO:0000259" key="1">
    <source>
        <dbReference type="Pfam" id="PF19780"/>
    </source>
</evidence>
<dbReference type="OrthoDB" id="7567258at2"/>
<dbReference type="KEGG" id="fin:KQS_12930"/>
<sequence length="160" mass="19156">MKNLFSILTLFIFGSIFSQNTLHYNDEKGSPKATLQDIQWFQGIWKGQDGNTFSEEIWSAPGGKTMHFSFKMWNENEVIFYEIGHVVEKDKSLELQIKHFDKDLKGWEKQEESENFKLVKIDKNRIYFDKITYEKISDQEMNVYVYDEESKRELQFNLKK</sequence>
<protein>
    <recommendedName>
        <fullName evidence="1">DUF6265 domain-containing protein</fullName>
    </recommendedName>
</protein>
<name>H8XRQ5_FLAIG</name>
<dbReference type="EMBL" id="HE774682">
    <property type="protein sequence ID" value="CCG54489.1"/>
    <property type="molecule type" value="Genomic_DNA"/>
</dbReference>
<keyword evidence="3" id="KW-1185">Reference proteome</keyword>
<organism evidence="2 3">
    <name type="scientific">Flavobacterium indicum (strain DSM 17447 / CIP 109464 / GPTSA100-9)</name>
    <dbReference type="NCBI Taxonomy" id="1094466"/>
    <lineage>
        <taxon>Bacteria</taxon>
        <taxon>Pseudomonadati</taxon>
        <taxon>Bacteroidota</taxon>
        <taxon>Flavobacteriia</taxon>
        <taxon>Flavobacteriales</taxon>
        <taxon>Flavobacteriaceae</taxon>
        <taxon>Flavobacterium</taxon>
    </lineage>
</organism>
<reference evidence="2 3" key="1">
    <citation type="journal article" date="2012" name="J. Bacteriol.">
        <title>Complete Genome Sequence of Flavobacterium indicum GPSTA100-9T, Isolated from Warm Spring Water.</title>
        <authorList>
            <person name="Barbier P."/>
            <person name="Houel A."/>
            <person name="Loux V."/>
            <person name="Poulain J."/>
            <person name="Bernardet J.F."/>
            <person name="Touchon M."/>
            <person name="Duchaud E."/>
        </authorList>
    </citation>
    <scope>NUCLEOTIDE SEQUENCE [LARGE SCALE GENOMIC DNA]</scope>
    <source>
        <strain evidence="3">DSM 17447 / CIP 109464 / GPTSA100-9</strain>
    </source>
</reference>
<dbReference type="Proteomes" id="UP000007599">
    <property type="component" value="Chromosome I"/>
</dbReference>
<accession>H8XRQ5</accession>
<dbReference type="Pfam" id="PF19780">
    <property type="entry name" value="DUF6265"/>
    <property type="match status" value="1"/>
</dbReference>
<dbReference type="RefSeq" id="WP_014389607.1">
    <property type="nucleotide sequence ID" value="NC_017025.1"/>
</dbReference>
<evidence type="ECO:0000313" key="2">
    <source>
        <dbReference type="EMBL" id="CCG54489.1"/>
    </source>
</evidence>
<reference evidence="3" key="2">
    <citation type="submission" date="2012-03" db="EMBL/GenBank/DDBJ databases">
        <title>Complete genome sequence of Flavobacterium indicum GPTSA100-9T, isolated from warm spring water.</title>
        <authorList>
            <person name="Barbier P."/>
            <person name="Houel A."/>
            <person name="Loux V."/>
            <person name="Poulain J."/>
            <person name="Bernardet J.-F."/>
            <person name="Touchon M."/>
            <person name="Duchaud E."/>
        </authorList>
    </citation>
    <scope>NUCLEOTIDE SEQUENCE [LARGE SCALE GENOMIC DNA]</scope>
    <source>
        <strain evidence="3">DSM 17447 / CIP 109464 / GPTSA100-9</strain>
    </source>
</reference>
<evidence type="ECO:0000313" key="3">
    <source>
        <dbReference type="Proteomes" id="UP000007599"/>
    </source>
</evidence>
<dbReference type="HOGENOM" id="CLU_1625225_0_0_10"/>
<dbReference type="eggNOG" id="ENOG5032AJ6">
    <property type="taxonomic scope" value="Bacteria"/>
</dbReference>
<dbReference type="AlphaFoldDB" id="H8XRQ5"/>
<proteinExistence type="predicted"/>
<dbReference type="STRING" id="1094466.KQS_12930"/>
<dbReference type="InterPro" id="IPR046232">
    <property type="entry name" value="DUF6265"/>
</dbReference>
<dbReference type="PATRIC" id="fig|1094466.5.peg.2528"/>
<gene>
    <name evidence="2" type="ordered locus">KQS_12930</name>
</gene>
<feature type="domain" description="DUF6265" evidence="1">
    <location>
        <begin position="39"/>
        <end position="145"/>
    </location>
</feature>